<sequence>MSRRKKIHLFNCDHLYELRVIEDLLYSCKSKLGFDFTVGNHYFSFSELAELSEKIIPALKIDFAVFVLHAQESSLSINDGRGYTKLYKALLQATGGKVVIVIGGDDNYKDEDEQERSVISVWARRAMSVQFSDEYLDGKKSFIFSWGKKHRPIHEEALKHFFDPDRNGEMFIYQLPSQAACPTLQP</sequence>
<name>A0ABN8SEE2_9CNID</name>
<comment type="caution">
    <text evidence="1">The sequence shown here is derived from an EMBL/GenBank/DDBJ whole genome shotgun (WGS) entry which is preliminary data.</text>
</comment>
<accession>A0ABN8SEE2</accession>
<feature type="non-terminal residue" evidence="1">
    <location>
        <position position="186"/>
    </location>
</feature>
<evidence type="ECO:0000313" key="1">
    <source>
        <dbReference type="EMBL" id="CAH3189620.1"/>
    </source>
</evidence>
<keyword evidence="2" id="KW-1185">Reference proteome</keyword>
<reference evidence="1 2" key="1">
    <citation type="submission" date="2022-05" db="EMBL/GenBank/DDBJ databases">
        <authorList>
            <consortium name="Genoscope - CEA"/>
            <person name="William W."/>
        </authorList>
    </citation>
    <scope>NUCLEOTIDE SEQUENCE [LARGE SCALE GENOMIC DNA]</scope>
</reference>
<dbReference type="EMBL" id="CALNXK010000743">
    <property type="protein sequence ID" value="CAH3189620.1"/>
    <property type="molecule type" value="Genomic_DNA"/>
</dbReference>
<protein>
    <submittedName>
        <fullName evidence="1">Uncharacterized protein</fullName>
    </submittedName>
</protein>
<evidence type="ECO:0000313" key="2">
    <source>
        <dbReference type="Proteomes" id="UP001159405"/>
    </source>
</evidence>
<gene>
    <name evidence="1" type="ORF">PLOB_00044264</name>
</gene>
<dbReference type="Proteomes" id="UP001159405">
    <property type="component" value="Unassembled WGS sequence"/>
</dbReference>
<proteinExistence type="predicted"/>
<organism evidence="1 2">
    <name type="scientific">Porites lobata</name>
    <dbReference type="NCBI Taxonomy" id="104759"/>
    <lineage>
        <taxon>Eukaryota</taxon>
        <taxon>Metazoa</taxon>
        <taxon>Cnidaria</taxon>
        <taxon>Anthozoa</taxon>
        <taxon>Hexacorallia</taxon>
        <taxon>Scleractinia</taxon>
        <taxon>Fungiina</taxon>
        <taxon>Poritidae</taxon>
        <taxon>Porites</taxon>
    </lineage>
</organism>